<sequence length="1263" mass="141776">MGEVGAARDGRSWFVVESKSFDILVEDVGGKLKGCIWERSKGISSWIQLGEVSLRCLLDGVEAYCREIDNRSWVLGWEEGGRKYSVERHSNEAGRFILCFVRDLKTKKNQHYLSRREGAFWWMEYSGREVERPWCSPFWRLKGNQSSRASIKGEGEFEGSLEGEGGGDKVYADAVKLKPGRIGDSVWLELGKREVQGRLGGHGLGLGGFKSGPTGLGLGEAQGHEKEPQVVLGREDDVLRLIALNALKGCLVGCEEEYVLGLGPEVVGVAGEGYSTRPESSVPNSRASEESSIGKAREERGDEDPLEGISRATLSLEALEVVKRATFTKEALFAEASRGVKGGSLGGLASVDGGEEQNPLNIILANGRTWEMAFEGEKSLAEEGVGVRMRRCFRIWRGKAFDGMTACLVRRLKFKMCPWVSAQSWSGKNFRFPSERSREGRISASMRRFSEVIDELALRDLPLQEGPLLGMEDGGRVRRGQIPFRFENMWMKEKRFKEMLKAWWQDLEQGCVWESGVNKRLALDRVSFWDDQERLRALSGLELEARRRIRRISRSGTYGGNFLRQKSRETWLKEGDKNIGFFHKMANSNRRRNCFGEGLDCCFQKAVAGEDDFGGSGRRVCLEDTGDLKGASGPVGESLVELQKDQRVTGLAVKDRAMTVPLEWFKSTSAWISAPMKLFRLKRQGIPLIPSLCVSRGAGLLFFIYFLSEKSDERVPKSQLWIGEEMVEADVGIRPLNMVLAGGSVAVASSEEERALVVVGFLEWAALDSRGMAGGGCYGPAVRRFREDFWEELGTIRGLWQDPCGAIQSLLPRIVSDHCPILLDYGRASKGSSPFRFENMWLKEEGFKDLLRNWWMGFQFRGSFSFTLSEKLKALKACLKIWNREVFGNVTARKESALKQMMSWDSIERDKKERDIKDGVVQAFHSLLSETDEWRPRCNGLQVGVLEGEATALLEAPFSEEEVFGALSDLNGDKAPGPDGFTMGDPLSPYLFMIVMEALSCLLKRAKEGRFLPGWQLSGRGGVLLELASYVVRSHVRVEGELDKSEIIAVGRVKNVEELALEFGCKVSQLPSSYLGLPFGARFKKNDLDPEHSIQHAYLLYVLVLDAKEYKRKGGLSVRNLALLNKALLCKWSWRFAVEKETLWRQVICAKYGEEEGGWRSRVVRGQFWGGLAFGRTSGEEMILCVLLFPSLFAISLDKEAWVAYVWSHSGGGVWAPRFSKRLNDWEVFDVEHLLLRLHGKRVYSDVKDQVIWTKAKDGRFSV</sequence>
<evidence type="ECO:0000313" key="2">
    <source>
        <dbReference type="EMBL" id="RVW83895.1"/>
    </source>
</evidence>
<accession>A0A438HHD6</accession>
<organism evidence="2 3">
    <name type="scientific">Vitis vinifera</name>
    <name type="common">Grape</name>
    <dbReference type="NCBI Taxonomy" id="29760"/>
    <lineage>
        <taxon>Eukaryota</taxon>
        <taxon>Viridiplantae</taxon>
        <taxon>Streptophyta</taxon>
        <taxon>Embryophyta</taxon>
        <taxon>Tracheophyta</taxon>
        <taxon>Spermatophyta</taxon>
        <taxon>Magnoliopsida</taxon>
        <taxon>eudicotyledons</taxon>
        <taxon>Gunneridae</taxon>
        <taxon>Pentapetalae</taxon>
        <taxon>rosids</taxon>
        <taxon>Vitales</taxon>
        <taxon>Vitaceae</taxon>
        <taxon>Viteae</taxon>
        <taxon>Vitis</taxon>
    </lineage>
</organism>
<dbReference type="EMBL" id="QGNW01000222">
    <property type="protein sequence ID" value="RVW83895.1"/>
    <property type="molecule type" value="Genomic_DNA"/>
</dbReference>
<gene>
    <name evidence="2" type="ORF">CK203_042030</name>
</gene>
<comment type="caution">
    <text evidence="2">The sequence shown here is derived from an EMBL/GenBank/DDBJ whole genome shotgun (WGS) entry which is preliminary data.</text>
</comment>
<reference evidence="2 3" key="1">
    <citation type="journal article" date="2018" name="PLoS Genet.">
        <title>Population sequencing reveals clonal diversity and ancestral inbreeding in the grapevine cultivar Chardonnay.</title>
        <authorList>
            <person name="Roach M.J."/>
            <person name="Johnson D.L."/>
            <person name="Bohlmann J."/>
            <person name="van Vuuren H.J."/>
            <person name="Jones S.J."/>
            <person name="Pretorius I.S."/>
            <person name="Schmidt S.A."/>
            <person name="Borneman A.R."/>
        </authorList>
    </citation>
    <scope>NUCLEOTIDE SEQUENCE [LARGE SCALE GENOMIC DNA]</scope>
    <source>
        <strain evidence="3">cv. Chardonnay</strain>
        <tissue evidence="2">Leaf</tissue>
    </source>
</reference>
<protein>
    <submittedName>
        <fullName evidence="2">Uncharacterized protein</fullName>
    </submittedName>
</protein>
<evidence type="ECO:0000256" key="1">
    <source>
        <dbReference type="SAM" id="MobiDB-lite"/>
    </source>
</evidence>
<feature type="compositionally biased region" description="Polar residues" evidence="1">
    <location>
        <begin position="277"/>
        <end position="286"/>
    </location>
</feature>
<proteinExistence type="predicted"/>
<dbReference type="PANTHER" id="PTHR33710:SF64">
    <property type="entry name" value="ENDONUCLEASE_EXONUCLEASE_PHOSPHATASE DOMAIN-CONTAINING PROTEIN"/>
    <property type="match status" value="1"/>
</dbReference>
<dbReference type="Proteomes" id="UP000288805">
    <property type="component" value="Unassembled WGS sequence"/>
</dbReference>
<evidence type="ECO:0000313" key="3">
    <source>
        <dbReference type="Proteomes" id="UP000288805"/>
    </source>
</evidence>
<name>A0A438HHD6_VITVI</name>
<dbReference type="AlphaFoldDB" id="A0A438HHD6"/>
<dbReference type="PANTHER" id="PTHR33710">
    <property type="entry name" value="BNAC02G09200D PROTEIN"/>
    <property type="match status" value="1"/>
</dbReference>
<feature type="region of interest" description="Disordered" evidence="1">
    <location>
        <begin position="274"/>
        <end position="308"/>
    </location>
</feature>